<proteinExistence type="predicted"/>
<sequence length="47" mass="5061">MTSWPFLQVKGALGMNIISSITAGLAIILFSIHMPPTLAKGFGIFLR</sequence>
<evidence type="ECO:0000256" key="1">
    <source>
        <dbReference type="SAM" id="Phobius"/>
    </source>
</evidence>
<reference evidence="2" key="1">
    <citation type="submission" date="2014-11" db="EMBL/GenBank/DDBJ databases">
        <authorList>
            <person name="Amaro Gonzalez C."/>
        </authorList>
    </citation>
    <scope>NUCLEOTIDE SEQUENCE</scope>
</reference>
<dbReference type="EMBL" id="GBXM01080850">
    <property type="protein sequence ID" value="JAH27727.1"/>
    <property type="molecule type" value="Transcribed_RNA"/>
</dbReference>
<organism evidence="2">
    <name type="scientific">Anguilla anguilla</name>
    <name type="common">European freshwater eel</name>
    <name type="synonym">Muraena anguilla</name>
    <dbReference type="NCBI Taxonomy" id="7936"/>
    <lineage>
        <taxon>Eukaryota</taxon>
        <taxon>Metazoa</taxon>
        <taxon>Chordata</taxon>
        <taxon>Craniata</taxon>
        <taxon>Vertebrata</taxon>
        <taxon>Euteleostomi</taxon>
        <taxon>Actinopterygii</taxon>
        <taxon>Neopterygii</taxon>
        <taxon>Teleostei</taxon>
        <taxon>Anguilliformes</taxon>
        <taxon>Anguillidae</taxon>
        <taxon>Anguilla</taxon>
    </lineage>
</organism>
<evidence type="ECO:0000313" key="2">
    <source>
        <dbReference type="EMBL" id="JAH27727.1"/>
    </source>
</evidence>
<protein>
    <submittedName>
        <fullName evidence="2">Uncharacterized protein</fullName>
    </submittedName>
</protein>
<keyword evidence="1" id="KW-0472">Membrane</keyword>
<keyword evidence="1" id="KW-1133">Transmembrane helix</keyword>
<name>A0A0E9RG16_ANGAN</name>
<accession>A0A0E9RG16</accession>
<keyword evidence="1" id="KW-0812">Transmembrane</keyword>
<dbReference type="AlphaFoldDB" id="A0A0E9RG16"/>
<feature type="transmembrane region" description="Helical" evidence="1">
    <location>
        <begin position="12"/>
        <end position="32"/>
    </location>
</feature>
<reference evidence="2" key="2">
    <citation type="journal article" date="2015" name="Fish Shellfish Immunol.">
        <title>Early steps in the European eel (Anguilla anguilla)-Vibrio vulnificus interaction in the gills: Role of the RtxA13 toxin.</title>
        <authorList>
            <person name="Callol A."/>
            <person name="Pajuelo D."/>
            <person name="Ebbesson L."/>
            <person name="Teles M."/>
            <person name="MacKenzie S."/>
            <person name="Amaro C."/>
        </authorList>
    </citation>
    <scope>NUCLEOTIDE SEQUENCE</scope>
</reference>